<reference evidence="1" key="1">
    <citation type="submission" date="2018-02" db="EMBL/GenBank/DDBJ databases">
        <title>Rhizophora mucronata_Transcriptome.</title>
        <authorList>
            <person name="Meera S.P."/>
            <person name="Sreeshan A."/>
            <person name="Augustine A."/>
        </authorList>
    </citation>
    <scope>NUCLEOTIDE SEQUENCE</scope>
    <source>
        <tissue evidence="1">Leaf</tissue>
    </source>
</reference>
<organism evidence="1">
    <name type="scientific">Rhizophora mucronata</name>
    <name type="common">Asiatic mangrove</name>
    <dbReference type="NCBI Taxonomy" id="61149"/>
    <lineage>
        <taxon>Eukaryota</taxon>
        <taxon>Viridiplantae</taxon>
        <taxon>Streptophyta</taxon>
        <taxon>Embryophyta</taxon>
        <taxon>Tracheophyta</taxon>
        <taxon>Spermatophyta</taxon>
        <taxon>Magnoliopsida</taxon>
        <taxon>eudicotyledons</taxon>
        <taxon>Gunneridae</taxon>
        <taxon>Pentapetalae</taxon>
        <taxon>rosids</taxon>
        <taxon>fabids</taxon>
        <taxon>Malpighiales</taxon>
        <taxon>Rhizophoraceae</taxon>
        <taxon>Rhizophora</taxon>
    </lineage>
</organism>
<name>A0A2P2KCS1_RHIMU</name>
<sequence length="32" mass="3409">MLLSVVKIDFPLFALGSSPSSRIGKLGEELTC</sequence>
<protein>
    <submittedName>
        <fullName evidence="1">Uncharacterized protein</fullName>
    </submittedName>
</protein>
<accession>A0A2P2KCS1</accession>
<evidence type="ECO:0000313" key="1">
    <source>
        <dbReference type="EMBL" id="MBX03538.1"/>
    </source>
</evidence>
<dbReference type="AlphaFoldDB" id="A0A2P2KCS1"/>
<proteinExistence type="predicted"/>
<dbReference type="EMBL" id="GGEC01023054">
    <property type="protein sequence ID" value="MBX03538.1"/>
    <property type="molecule type" value="Transcribed_RNA"/>
</dbReference>